<dbReference type="SUPFAM" id="SSF109998">
    <property type="entry name" value="Triger factor/SurA peptide-binding domain-like"/>
    <property type="match status" value="1"/>
</dbReference>
<dbReference type="EMBL" id="JADBHS010000009">
    <property type="protein sequence ID" value="MBE2986569.1"/>
    <property type="molecule type" value="Genomic_DNA"/>
</dbReference>
<sequence length="275" mass="30056">MKKFLFPTFLSLATALSLNAAVMATVDGESIEDSEVAALLSAAMPGFDASQLSQLPADGKKRVVDDLINRKLLLKDAKATGIEKDPEFTKAMQNVRDSIALDVYMKKMFDGIKVSDAEIKDFYNKNKENFSQPAQARARHILLGDEKEAGAVIAELKKLKGDALTKKFAELASAKSIDKGSAAHGGELGWFGQSQMVKPFADAAFALKKGEISAKPVQTQFGYHVILKEDSRPAGTVSLDQAKGQIEQNLKLEKFQGQIRQKTDALRSKSKIEYK</sequence>
<evidence type="ECO:0000313" key="12">
    <source>
        <dbReference type="Proteomes" id="UP001318760"/>
    </source>
</evidence>
<dbReference type="EMBL" id="LIWG01000008">
    <property type="protein sequence ID" value="MBE3608461.1"/>
    <property type="molecule type" value="Genomic_DNA"/>
</dbReference>
<evidence type="ECO:0000259" key="8">
    <source>
        <dbReference type="PROSITE" id="PS50198"/>
    </source>
</evidence>
<evidence type="ECO:0000256" key="5">
    <source>
        <dbReference type="ARBA" id="ARBA00023235"/>
    </source>
</evidence>
<dbReference type="InterPro" id="IPR046357">
    <property type="entry name" value="PPIase_dom_sf"/>
</dbReference>
<evidence type="ECO:0000313" key="10">
    <source>
        <dbReference type="EMBL" id="MBE3608461.1"/>
    </source>
</evidence>
<accession>A0AAW3ZWA1</accession>
<evidence type="ECO:0000313" key="9">
    <source>
        <dbReference type="EMBL" id="MBE2986569.1"/>
    </source>
</evidence>
<gene>
    <name evidence="9" type="ORF">CCAL12919_05410</name>
    <name evidence="10" type="ORF">CCAL9337_06955</name>
</gene>
<keyword evidence="3 7" id="KW-0732">Signal</keyword>
<organism evidence="10 11">
    <name type="scientific">Campylobacter californiensis</name>
    <dbReference type="NCBI Taxonomy" id="1032243"/>
    <lineage>
        <taxon>Bacteria</taxon>
        <taxon>Pseudomonadati</taxon>
        <taxon>Campylobacterota</taxon>
        <taxon>Epsilonproteobacteria</taxon>
        <taxon>Campylobacterales</taxon>
        <taxon>Campylobacteraceae</taxon>
        <taxon>Campylobacter</taxon>
    </lineage>
</organism>
<dbReference type="InterPro" id="IPR050245">
    <property type="entry name" value="PrsA_foldase"/>
</dbReference>
<dbReference type="Gene3D" id="3.10.50.40">
    <property type="match status" value="1"/>
</dbReference>
<reference evidence="9 12" key="2">
    <citation type="submission" date="2020-10" db="EMBL/GenBank/DDBJ databases">
        <title>Campylobacter californiensis sp. nov. isolated from cattle and feral swine in California.</title>
        <authorList>
            <person name="Miller W.G."/>
        </authorList>
    </citation>
    <scope>NUCLEOTIDE SEQUENCE [LARGE SCALE GENOMIC DNA]</scope>
    <source>
        <strain evidence="9 12">RM12919</strain>
    </source>
</reference>
<comment type="catalytic activity">
    <reaction evidence="1">
        <text>[protein]-peptidylproline (omega=180) = [protein]-peptidylproline (omega=0)</text>
        <dbReference type="Rhea" id="RHEA:16237"/>
        <dbReference type="Rhea" id="RHEA-COMP:10747"/>
        <dbReference type="Rhea" id="RHEA-COMP:10748"/>
        <dbReference type="ChEBI" id="CHEBI:83833"/>
        <dbReference type="ChEBI" id="CHEBI:83834"/>
        <dbReference type="EC" id="5.2.1.8"/>
    </reaction>
</comment>
<dbReference type="GO" id="GO:0003755">
    <property type="term" value="F:peptidyl-prolyl cis-trans isomerase activity"/>
    <property type="evidence" value="ECO:0007669"/>
    <property type="project" value="UniProtKB-KW"/>
</dbReference>
<dbReference type="PROSITE" id="PS01096">
    <property type="entry name" value="PPIC_PPIASE_1"/>
    <property type="match status" value="1"/>
</dbReference>
<evidence type="ECO:0000256" key="3">
    <source>
        <dbReference type="ARBA" id="ARBA00022729"/>
    </source>
</evidence>
<dbReference type="InterPro" id="IPR023058">
    <property type="entry name" value="PPIase_PpiC_CS"/>
</dbReference>
<proteinExistence type="predicted"/>
<evidence type="ECO:0000256" key="2">
    <source>
        <dbReference type="ARBA" id="ARBA00013194"/>
    </source>
</evidence>
<evidence type="ECO:0000256" key="7">
    <source>
        <dbReference type="SAM" id="SignalP"/>
    </source>
</evidence>
<dbReference type="RefSeq" id="WP_169972178.1">
    <property type="nucleotide sequence ID" value="NZ_CP012545.1"/>
</dbReference>
<dbReference type="Proteomes" id="UP001318760">
    <property type="component" value="Unassembled WGS sequence"/>
</dbReference>
<dbReference type="Pfam" id="PF13145">
    <property type="entry name" value="Rotamase_2"/>
    <property type="match status" value="1"/>
</dbReference>
<feature type="chain" id="PRO_5044718289" description="peptidylprolyl isomerase" evidence="7">
    <location>
        <begin position="21"/>
        <end position="275"/>
    </location>
</feature>
<dbReference type="InterPro" id="IPR027304">
    <property type="entry name" value="Trigger_fact/SurA_dom_sf"/>
</dbReference>
<reference evidence="10 11" key="1">
    <citation type="submission" date="2015-08" db="EMBL/GenBank/DDBJ databases">
        <title>Comparative genomics of the Campylobacter concisus group.</title>
        <authorList>
            <person name="Yee E."/>
            <person name="Chapman M.H."/>
            <person name="Huynh S."/>
            <person name="Bono J.L."/>
            <person name="On S.L."/>
            <person name="St Leger J."/>
            <person name="Foster G."/>
            <person name="Parker C.T."/>
            <person name="Miller W.G."/>
        </authorList>
    </citation>
    <scope>NUCLEOTIDE SEQUENCE [LARGE SCALE GENOMIC DNA]</scope>
    <source>
        <strain evidence="10 11">RM9337</strain>
    </source>
</reference>
<dbReference type="InterPro" id="IPR000297">
    <property type="entry name" value="PPIase_PpiC"/>
</dbReference>
<keyword evidence="5 6" id="KW-0413">Isomerase</keyword>
<dbReference type="PANTHER" id="PTHR47245:SF1">
    <property type="entry name" value="FOLDASE PROTEIN PRSA"/>
    <property type="match status" value="1"/>
</dbReference>
<protein>
    <recommendedName>
        <fullName evidence="2">peptidylprolyl isomerase</fullName>
        <ecNumber evidence="2">5.2.1.8</ecNumber>
    </recommendedName>
</protein>
<evidence type="ECO:0000256" key="1">
    <source>
        <dbReference type="ARBA" id="ARBA00000971"/>
    </source>
</evidence>
<keyword evidence="11" id="KW-1185">Reference proteome</keyword>
<dbReference type="SUPFAM" id="SSF54534">
    <property type="entry name" value="FKBP-like"/>
    <property type="match status" value="1"/>
</dbReference>
<dbReference type="Gene3D" id="1.10.8.1040">
    <property type="match status" value="1"/>
</dbReference>
<dbReference type="AlphaFoldDB" id="A0AAW3ZWA1"/>
<feature type="signal peptide" evidence="7">
    <location>
        <begin position="1"/>
        <end position="20"/>
    </location>
</feature>
<name>A0AAW3ZWA1_9BACT</name>
<dbReference type="PANTHER" id="PTHR47245">
    <property type="entry name" value="PEPTIDYLPROLYL ISOMERASE"/>
    <property type="match status" value="1"/>
</dbReference>
<dbReference type="PROSITE" id="PS50198">
    <property type="entry name" value="PPIC_PPIASE_2"/>
    <property type="match status" value="1"/>
</dbReference>
<dbReference type="Proteomes" id="UP000650616">
    <property type="component" value="Unassembled WGS sequence"/>
</dbReference>
<dbReference type="EC" id="5.2.1.8" evidence="2"/>
<comment type="caution">
    <text evidence="10">The sequence shown here is derived from an EMBL/GenBank/DDBJ whole genome shotgun (WGS) entry which is preliminary data.</text>
</comment>
<evidence type="ECO:0000256" key="6">
    <source>
        <dbReference type="PROSITE-ProRule" id="PRU00278"/>
    </source>
</evidence>
<feature type="domain" description="PpiC" evidence="8">
    <location>
        <begin position="133"/>
        <end position="230"/>
    </location>
</feature>
<keyword evidence="4 6" id="KW-0697">Rotamase</keyword>
<evidence type="ECO:0000256" key="4">
    <source>
        <dbReference type="ARBA" id="ARBA00023110"/>
    </source>
</evidence>
<evidence type="ECO:0000313" key="11">
    <source>
        <dbReference type="Proteomes" id="UP000650616"/>
    </source>
</evidence>